<dbReference type="GO" id="GO:0005829">
    <property type="term" value="C:cytosol"/>
    <property type="evidence" value="ECO:0007669"/>
    <property type="project" value="TreeGrafter"/>
</dbReference>
<dbReference type="GO" id="GO:0009898">
    <property type="term" value="C:cytoplasmic side of plasma membrane"/>
    <property type="evidence" value="ECO:0007669"/>
    <property type="project" value="TreeGrafter"/>
</dbReference>
<dbReference type="GO" id="GO:0005524">
    <property type="term" value="F:ATP binding"/>
    <property type="evidence" value="ECO:0007669"/>
    <property type="project" value="TreeGrafter"/>
</dbReference>
<evidence type="ECO:0000259" key="1">
    <source>
        <dbReference type="Pfam" id="PF01656"/>
    </source>
</evidence>
<evidence type="ECO:0000313" key="2">
    <source>
        <dbReference type="EMBL" id="SJM72125.1"/>
    </source>
</evidence>
<accession>A0A1R4GVL8</accession>
<feature type="domain" description="CobQ/CobB/MinD/ParA nucleotide binding" evidence="1">
    <location>
        <begin position="52"/>
        <end position="95"/>
    </location>
</feature>
<dbReference type="InterPro" id="IPR027417">
    <property type="entry name" value="P-loop_NTPase"/>
</dbReference>
<dbReference type="GO" id="GO:0051782">
    <property type="term" value="P:negative regulation of cell division"/>
    <property type="evidence" value="ECO:0007669"/>
    <property type="project" value="TreeGrafter"/>
</dbReference>
<evidence type="ECO:0000313" key="3">
    <source>
        <dbReference type="Proteomes" id="UP000195913"/>
    </source>
</evidence>
<organism evidence="2 3">
    <name type="scientific">Arthrobacter rhombi</name>
    <dbReference type="NCBI Taxonomy" id="71253"/>
    <lineage>
        <taxon>Bacteria</taxon>
        <taxon>Bacillati</taxon>
        <taxon>Actinomycetota</taxon>
        <taxon>Actinomycetes</taxon>
        <taxon>Micrococcales</taxon>
        <taxon>Micrococcaceae</taxon>
        <taxon>Arthrobacter</taxon>
    </lineage>
</organism>
<dbReference type="AlphaFoldDB" id="A0A1R4GVL8"/>
<proteinExistence type="predicted"/>
<dbReference type="Proteomes" id="UP000195913">
    <property type="component" value="Unassembled WGS sequence"/>
</dbReference>
<dbReference type="EMBL" id="FUHW01000048">
    <property type="protein sequence ID" value="SJM72125.1"/>
    <property type="molecule type" value="Genomic_DNA"/>
</dbReference>
<dbReference type="InterPro" id="IPR002586">
    <property type="entry name" value="CobQ/CobB/MinD/ParA_Nub-bd_dom"/>
</dbReference>
<dbReference type="Gene3D" id="3.40.50.300">
    <property type="entry name" value="P-loop containing nucleotide triphosphate hydrolases"/>
    <property type="match status" value="1"/>
</dbReference>
<dbReference type="InterPro" id="IPR050625">
    <property type="entry name" value="ParA/MinD_ATPase"/>
</dbReference>
<dbReference type="PANTHER" id="PTHR43384">
    <property type="entry name" value="SEPTUM SITE-DETERMINING PROTEIN MIND HOMOLOG, CHLOROPLASTIC-RELATED"/>
    <property type="match status" value="1"/>
</dbReference>
<keyword evidence="3" id="KW-1185">Reference proteome</keyword>
<dbReference type="Pfam" id="PF01656">
    <property type="entry name" value="CbiA"/>
    <property type="match status" value="1"/>
</dbReference>
<dbReference type="PANTHER" id="PTHR43384:SF14">
    <property type="entry name" value="ESX-1 SECRETION-ASSOCIATED PROTEIN ESPI"/>
    <property type="match status" value="1"/>
</dbReference>
<gene>
    <name evidence="2" type="ORF">FM101_14410</name>
</gene>
<sequence length="294" mass="30560">MENDRRRLSGVRATGGSLRRILGMLFGGKHRATEISQFAAGVQAPVTTGRRIAVVSTRGGAGKTTAAALLARTFSALRTDSVCVLDLDPGHGSLALRLGIDDALALDSIVPELTNGAQPGAAHLAELLAPAADGLYATGPRSGSPQRTAAPLLREAASTVSRYFPITLLDCPTGLEAPETQAALADCHGALFVVPATLSGLDDALTALSRWRMNPLLAPVPLTVLVMQQDHSSALQALDQAGRLSRLGFDAHAIGYDRHLAAGARVTLPLMLPAHREAGTVLAARNLELANGVQ</sequence>
<protein>
    <recommendedName>
        <fullName evidence="1">CobQ/CobB/MinD/ParA nucleotide binding domain-containing protein</fullName>
    </recommendedName>
</protein>
<dbReference type="GO" id="GO:0016887">
    <property type="term" value="F:ATP hydrolysis activity"/>
    <property type="evidence" value="ECO:0007669"/>
    <property type="project" value="TreeGrafter"/>
</dbReference>
<name>A0A1R4GVL8_9MICC</name>
<reference evidence="2 3" key="1">
    <citation type="submission" date="2017-02" db="EMBL/GenBank/DDBJ databases">
        <authorList>
            <person name="Peterson S.W."/>
        </authorList>
    </citation>
    <scope>NUCLEOTIDE SEQUENCE [LARGE SCALE GENOMIC DNA]</scope>
    <source>
        <strain evidence="2 3">B Ar 00.02</strain>
    </source>
</reference>
<dbReference type="SUPFAM" id="SSF52540">
    <property type="entry name" value="P-loop containing nucleoside triphosphate hydrolases"/>
    <property type="match status" value="1"/>
</dbReference>